<sequence length="957" mass="108367">MLGFLSRFLDSNEKQLSTLKPLIEAINAEEAGLRKLKPTEFPRKTAALKTRLSEGETLDDLLPTAFALVREATRRTLNQPHFDVQMLAGIILHQGKVAEQKTGEGKTQSAALALYLNSLTGRGVHLVTVNDYLARVGAGWMGPIYHLLGVPVSAMIHNESFLFDPEYSDPKSADWRLTHLRPISRKEAYQADITYGINSEFGFDYLRDNMVSDSSQIVQREYHYAIVDEVDSVLIDEARTPHIISAPDNEPTQKYFEIAKLIERLNPDTDFVIDEKLRTAHLTENGIAKVEKILGIPNLYEKDFQTVHHIEAALKARTLYHREREYIVRDNQVIIVDEFTGRLLEGRRFSEGLHQAIEAKENVPIQQESKTLATVSLQNYFRMYEKLAGMTGTAATEAEEFHKIYNLDVVIIPTHRQMIRKDHSDVVYKTVRAKYAAVAQSIAEAYEKGQPVLVGTTSIDKNEIISDLLKRKRIPHQVLNAKNHVSEAMIIAEAGKKSAVTVATNMAGRGVDIILGGHAPQKETNQSAADFKKLSSEWQKKHDEVVSLGGLYVIGTERHESRRIDNQLRGRSGRQGDPGASRFFVSLEDDIMRLFGGEQVANLMNFFKLPEDVPLEHGMVSKAIEQAQVKVEGFHFDSRKHLVEYDDVLNKQREIVYKRRRAALEGENLREKIVLTLHNQIKTQVGFFAPEKGEIEREKIIQEFVTMIPFDQTSQKQLMKQLEQLSTAHNIEEFLTTLITDSYTQREKQFAPEVMRQLERWVTLTTVDNLWMDHLTAIDDLREGIGLRGYAQRDPLVEYKNEAFDMFERLISQIDQEISHRIFRAQVQLAPNQTQEPPRIQSTQLTPRTPAPRIDTDPLSSLKASSGGANELTDRASGAKNLLGSLLKKTVQNNSKNDLLSSLLQKDSNLVKAANQQITNRSTAGTQPIKKPKIGRNDPCWCGSGKKWKRCHYPNQG</sequence>
<evidence type="ECO:0000313" key="21">
    <source>
        <dbReference type="EMBL" id="KKS83760.1"/>
    </source>
</evidence>
<evidence type="ECO:0000256" key="12">
    <source>
        <dbReference type="ARBA" id="ARBA00022967"/>
    </source>
</evidence>
<evidence type="ECO:0000256" key="2">
    <source>
        <dbReference type="ARBA" id="ARBA00004170"/>
    </source>
</evidence>
<dbReference type="GO" id="GO:0017038">
    <property type="term" value="P:protein import"/>
    <property type="evidence" value="ECO:0007669"/>
    <property type="project" value="InterPro"/>
</dbReference>
<evidence type="ECO:0000256" key="16">
    <source>
        <dbReference type="RuleBase" id="RU003874"/>
    </source>
</evidence>
<evidence type="ECO:0000256" key="13">
    <source>
        <dbReference type="ARBA" id="ARBA00023010"/>
    </source>
</evidence>
<dbReference type="Pfam" id="PF01043">
    <property type="entry name" value="SecA_PP_bind"/>
    <property type="match status" value="1"/>
</dbReference>
<feature type="domain" description="Helicase ATP-binding" evidence="18">
    <location>
        <begin position="87"/>
        <end position="266"/>
    </location>
</feature>
<organism evidence="21 22">
    <name type="scientific">Candidatus Gottesmanbacteria bacterium GW2011_GWA1_43_11</name>
    <dbReference type="NCBI Taxonomy" id="1618436"/>
    <lineage>
        <taxon>Bacteria</taxon>
        <taxon>Candidatus Gottesmaniibacteriota</taxon>
    </lineage>
</organism>
<dbReference type="InterPro" id="IPR001650">
    <property type="entry name" value="Helicase_C-like"/>
</dbReference>
<dbReference type="EMBL" id="LCFB01000032">
    <property type="protein sequence ID" value="KKS83760.1"/>
    <property type="molecule type" value="Genomic_DNA"/>
</dbReference>
<dbReference type="SUPFAM" id="SSF81767">
    <property type="entry name" value="Pre-protein crosslinking domain of SecA"/>
    <property type="match status" value="1"/>
</dbReference>
<keyword evidence="11 15" id="KW-0653">Protein transport</keyword>
<dbReference type="Pfam" id="PF07517">
    <property type="entry name" value="SecA_DEAD"/>
    <property type="match status" value="1"/>
</dbReference>
<dbReference type="GO" id="GO:0005886">
    <property type="term" value="C:plasma membrane"/>
    <property type="evidence" value="ECO:0007669"/>
    <property type="project" value="UniProtKB-SubCell"/>
</dbReference>
<dbReference type="GO" id="GO:0005829">
    <property type="term" value="C:cytosol"/>
    <property type="evidence" value="ECO:0007669"/>
    <property type="project" value="TreeGrafter"/>
</dbReference>
<comment type="similarity">
    <text evidence="3 15 16">Belongs to the SecA family.</text>
</comment>
<evidence type="ECO:0000256" key="10">
    <source>
        <dbReference type="ARBA" id="ARBA00022840"/>
    </source>
</evidence>
<dbReference type="FunFam" id="3.90.1440.10:FF:000003">
    <property type="entry name" value="Preprotein translocase SecA subunit"/>
    <property type="match status" value="1"/>
</dbReference>
<dbReference type="InterPro" id="IPR004027">
    <property type="entry name" value="SEC_C_motif"/>
</dbReference>
<evidence type="ECO:0000259" key="18">
    <source>
        <dbReference type="PROSITE" id="PS51192"/>
    </source>
</evidence>
<evidence type="ECO:0000259" key="20">
    <source>
        <dbReference type="PROSITE" id="PS51196"/>
    </source>
</evidence>
<dbReference type="InterPro" id="IPR000185">
    <property type="entry name" value="SecA"/>
</dbReference>
<dbReference type="AlphaFoldDB" id="A0A0G1CDL9"/>
<keyword evidence="5 15" id="KW-1003">Cell membrane</keyword>
<dbReference type="PATRIC" id="fig|1618436.3.peg.1295"/>
<evidence type="ECO:0000256" key="11">
    <source>
        <dbReference type="ARBA" id="ARBA00022927"/>
    </source>
</evidence>
<reference evidence="21 22" key="1">
    <citation type="journal article" date="2015" name="Nature">
        <title>rRNA introns, odd ribosomes, and small enigmatic genomes across a large radiation of phyla.</title>
        <authorList>
            <person name="Brown C.T."/>
            <person name="Hug L.A."/>
            <person name="Thomas B.C."/>
            <person name="Sharon I."/>
            <person name="Castelle C.J."/>
            <person name="Singh A."/>
            <person name="Wilkins M.J."/>
            <person name="Williams K.H."/>
            <person name="Banfield J.F."/>
        </authorList>
    </citation>
    <scope>NUCLEOTIDE SEQUENCE [LARGE SCALE GENOMIC DNA]</scope>
</reference>
<dbReference type="CDD" id="cd18803">
    <property type="entry name" value="SF2_C_secA"/>
    <property type="match status" value="1"/>
</dbReference>
<evidence type="ECO:0000256" key="5">
    <source>
        <dbReference type="ARBA" id="ARBA00022475"/>
    </source>
</evidence>
<evidence type="ECO:0000256" key="3">
    <source>
        <dbReference type="ARBA" id="ARBA00007650"/>
    </source>
</evidence>
<evidence type="ECO:0000256" key="17">
    <source>
        <dbReference type="SAM" id="MobiDB-lite"/>
    </source>
</evidence>
<feature type="compositionally biased region" description="Polar residues" evidence="17">
    <location>
        <begin position="858"/>
        <end position="868"/>
    </location>
</feature>
<dbReference type="FunFam" id="3.40.50.300:FF:000113">
    <property type="entry name" value="Preprotein translocase subunit SecA"/>
    <property type="match status" value="1"/>
</dbReference>
<feature type="binding site" evidence="15">
    <location>
        <position position="85"/>
    </location>
    <ligand>
        <name>ATP</name>
        <dbReference type="ChEBI" id="CHEBI:30616"/>
    </ligand>
</feature>
<keyword evidence="13 15" id="KW-0811">Translocation</keyword>
<evidence type="ECO:0000256" key="14">
    <source>
        <dbReference type="ARBA" id="ARBA00023136"/>
    </source>
</evidence>
<keyword evidence="10 15" id="KW-0067">ATP-binding</keyword>
<dbReference type="NCBIfam" id="TIGR00963">
    <property type="entry name" value="secA"/>
    <property type="match status" value="1"/>
</dbReference>
<evidence type="ECO:0000313" key="22">
    <source>
        <dbReference type="Proteomes" id="UP000034543"/>
    </source>
</evidence>
<dbReference type="SUPFAM" id="SSF81886">
    <property type="entry name" value="Helical scaffold and wing domains of SecA"/>
    <property type="match status" value="1"/>
</dbReference>
<dbReference type="PROSITE" id="PS51194">
    <property type="entry name" value="HELICASE_CTER"/>
    <property type="match status" value="1"/>
</dbReference>
<dbReference type="Pfam" id="PF21090">
    <property type="entry name" value="P-loop_SecA"/>
    <property type="match status" value="1"/>
</dbReference>
<comment type="caution">
    <text evidence="21">The sequence shown here is derived from an EMBL/GenBank/DDBJ whole genome shotgun (WGS) entry which is preliminary data.</text>
</comment>
<dbReference type="InterPro" id="IPR011130">
    <property type="entry name" value="SecA_preprotein_X-link_dom"/>
</dbReference>
<dbReference type="InterPro" id="IPR020937">
    <property type="entry name" value="SecA_CS"/>
</dbReference>
<dbReference type="InterPro" id="IPR014018">
    <property type="entry name" value="SecA_motor_DEAD"/>
</dbReference>
<keyword evidence="9" id="KW-0862">Zinc</keyword>
<protein>
    <recommendedName>
        <fullName evidence="15 16">Protein translocase subunit SecA</fullName>
        <ecNumber evidence="15">7.4.2.8</ecNumber>
    </recommendedName>
</protein>
<dbReference type="SUPFAM" id="SSF52540">
    <property type="entry name" value="P-loop containing nucleoside triphosphate hydrolases"/>
    <property type="match status" value="2"/>
</dbReference>
<accession>A0A0G1CDL9</accession>
<dbReference type="GO" id="GO:0005524">
    <property type="term" value="F:ATP binding"/>
    <property type="evidence" value="ECO:0007669"/>
    <property type="project" value="UniProtKB-UniRule"/>
</dbReference>
<dbReference type="SMART" id="SM00957">
    <property type="entry name" value="SecA_DEAD"/>
    <property type="match status" value="1"/>
</dbReference>
<dbReference type="GO" id="GO:0046872">
    <property type="term" value="F:metal ion binding"/>
    <property type="evidence" value="ECO:0007669"/>
    <property type="project" value="UniProtKB-KW"/>
</dbReference>
<dbReference type="InterPro" id="IPR011115">
    <property type="entry name" value="SecA_DEAD"/>
</dbReference>
<comment type="subunit">
    <text evidence="15">Monomer and homodimer. Part of the essential Sec protein translocation apparatus which comprises SecA, SecYEG and auxiliary proteins SecDF. Other proteins may also be involved.</text>
</comment>
<keyword evidence="7" id="KW-0479">Metal-binding</keyword>
<dbReference type="PRINTS" id="PR00906">
    <property type="entry name" value="SECA"/>
</dbReference>
<evidence type="ECO:0000256" key="8">
    <source>
        <dbReference type="ARBA" id="ARBA00022741"/>
    </source>
</evidence>
<dbReference type="Gene3D" id="1.10.3060.10">
    <property type="entry name" value="Helical scaffold and wing domains of SecA"/>
    <property type="match status" value="1"/>
</dbReference>
<dbReference type="GO" id="GO:0065002">
    <property type="term" value="P:intracellular protein transmembrane transport"/>
    <property type="evidence" value="ECO:0007669"/>
    <property type="project" value="UniProtKB-UniRule"/>
</dbReference>
<dbReference type="GO" id="GO:0008564">
    <property type="term" value="F:protein-exporting ATPase activity"/>
    <property type="evidence" value="ECO:0007669"/>
    <property type="project" value="UniProtKB-EC"/>
</dbReference>
<evidence type="ECO:0000256" key="1">
    <source>
        <dbReference type="ARBA" id="ARBA00001947"/>
    </source>
</evidence>
<proteinExistence type="inferred from homology"/>
<dbReference type="PANTHER" id="PTHR30612">
    <property type="entry name" value="SECA INNER MEMBRANE COMPONENT OF SEC PROTEIN SECRETION SYSTEM"/>
    <property type="match status" value="1"/>
</dbReference>
<evidence type="ECO:0000256" key="6">
    <source>
        <dbReference type="ARBA" id="ARBA00022490"/>
    </source>
</evidence>
<dbReference type="Pfam" id="PF02810">
    <property type="entry name" value="SEC-C"/>
    <property type="match status" value="1"/>
</dbReference>
<keyword evidence="14 15" id="KW-0472">Membrane</keyword>
<dbReference type="PROSITE" id="PS51192">
    <property type="entry name" value="HELICASE_ATP_BIND_1"/>
    <property type="match status" value="1"/>
</dbReference>
<dbReference type="GO" id="GO:0043952">
    <property type="term" value="P:protein transport by the Sec complex"/>
    <property type="evidence" value="ECO:0007669"/>
    <property type="project" value="UniProtKB-ARBA"/>
</dbReference>
<dbReference type="Gene3D" id="3.10.450.50">
    <property type="match status" value="1"/>
</dbReference>
<dbReference type="InterPro" id="IPR036266">
    <property type="entry name" value="SecA_Wing/Scaffold_sf"/>
</dbReference>
<evidence type="ECO:0000256" key="7">
    <source>
        <dbReference type="ARBA" id="ARBA00022723"/>
    </source>
</evidence>
<dbReference type="Pfam" id="PF07516">
    <property type="entry name" value="SecA_SW"/>
    <property type="match status" value="1"/>
</dbReference>
<evidence type="ECO:0000259" key="19">
    <source>
        <dbReference type="PROSITE" id="PS51194"/>
    </source>
</evidence>
<dbReference type="InterPro" id="IPR011116">
    <property type="entry name" value="SecA_Wing/Scaffold"/>
</dbReference>
<dbReference type="EC" id="7.4.2.8" evidence="15"/>
<dbReference type="InterPro" id="IPR014001">
    <property type="entry name" value="Helicase_ATP-bd"/>
</dbReference>
<name>A0A0G1CDL9_9BACT</name>
<comment type="subcellular location">
    <subcellularLocation>
        <location evidence="15">Cell membrane</location>
        <topology evidence="15">Peripheral membrane protein</topology>
        <orientation evidence="15">Cytoplasmic side</orientation>
    </subcellularLocation>
    <subcellularLocation>
        <location evidence="15">Cytoplasm</location>
    </subcellularLocation>
    <subcellularLocation>
        <location evidence="2">Membrane</location>
        <topology evidence="2">Peripheral membrane protein</topology>
    </subcellularLocation>
    <text evidence="15">Distribution is 50-50.</text>
</comment>
<dbReference type="PROSITE" id="PS01312">
    <property type="entry name" value="SECA"/>
    <property type="match status" value="1"/>
</dbReference>
<dbReference type="SMART" id="SM00958">
    <property type="entry name" value="SecA_PP_bind"/>
    <property type="match status" value="1"/>
</dbReference>
<dbReference type="Proteomes" id="UP000034543">
    <property type="component" value="Unassembled WGS sequence"/>
</dbReference>
<comment type="cofactor">
    <cofactor evidence="1">
        <name>Zn(2+)</name>
        <dbReference type="ChEBI" id="CHEBI:29105"/>
    </cofactor>
</comment>
<dbReference type="HAMAP" id="MF_01382">
    <property type="entry name" value="SecA"/>
    <property type="match status" value="1"/>
</dbReference>
<dbReference type="Gene3D" id="3.40.50.300">
    <property type="entry name" value="P-loop containing nucleotide triphosphate hydrolases"/>
    <property type="match status" value="2"/>
</dbReference>
<dbReference type="Gene3D" id="3.90.1440.10">
    <property type="entry name" value="SecA, preprotein cross-linking domain"/>
    <property type="match status" value="1"/>
</dbReference>
<dbReference type="GO" id="GO:0006605">
    <property type="term" value="P:protein targeting"/>
    <property type="evidence" value="ECO:0007669"/>
    <property type="project" value="UniProtKB-UniRule"/>
</dbReference>
<gene>
    <name evidence="15" type="primary">secA</name>
    <name evidence="21" type="ORF">UV59_C0032G0008</name>
</gene>
<keyword evidence="6 15" id="KW-0963">Cytoplasm</keyword>
<dbReference type="InterPro" id="IPR036670">
    <property type="entry name" value="SecA_X-link_sf"/>
</dbReference>
<feature type="binding site" evidence="15">
    <location>
        <begin position="103"/>
        <end position="107"/>
    </location>
    <ligand>
        <name>ATP</name>
        <dbReference type="ChEBI" id="CHEBI:30616"/>
    </ligand>
</feature>
<evidence type="ECO:0000256" key="15">
    <source>
        <dbReference type="HAMAP-Rule" id="MF_01382"/>
    </source>
</evidence>
<feature type="binding site" evidence="15">
    <location>
        <position position="512"/>
    </location>
    <ligand>
        <name>ATP</name>
        <dbReference type="ChEBI" id="CHEBI:30616"/>
    </ligand>
</feature>
<dbReference type="GO" id="GO:0031522">
    <property type="term" value="C:cell envelope Sec protein transport complex"/>
    <property type="evidence" value="ECO:0007669"/>
    <property type="project" value="TreeGrafter"/>
</dbReference>
<dbReference type="PANTHER" id="PTHR30612:SF0">
    <property type="entry name" value="CHLOROPLAST PROTEIN-TRANSPORTING ATPASE"/>
    <property type="match status" value="1"/>
</dbReference>
<evidence type="ECO:0000256" key="4">
    <source>
        <dbReference type="ARBA" id="ARBA00022448"/>
    </source>
</evidence>
<evidence type="ECO:0000256" key="9">
    <source>
        <dbReference type="ARBA" id="ARBA00022833"/>
    </source>
</evidence>
<dbReference type="PROSITE" id="PS51196">
    <property type="entry name" value="SECA_MOTOR_DEAD"/>
    <property type="match status" value="1"/>
</dbReference>
<feature type="domain" description="SecA family profile" evidence="20">
    <location>
        <begin position="1"/>
        <end position="616"/>
    </location>
</feature>
<feature type="region of interest" description="Disordered" evidence="17">
    <location>
        <begin position="829"/>
        <end position="873"/>
    </location>
</feature>
<comment type="catalytic activity">
    <reaction evidence="15">
        <text>ATP + H2O + cellular proteinSide 1 = ADP + phosphate + cellular proteinSide 2.</text>
        <dbReference type="EC" id="7.4.2.8"/>
    </reaction>
</comment>
<dbReference type="CDD" id="cd17928">
    <property type="entry name" value="DEXDc_SecA"/>
    <property type="match status" value="1"/>
</dbReference>
<keyword evidence="8 15" id="KW-0547">Nucleotide-binding</keyword>
<dbReference type="STRING" id="1618436.UV59_C0032G0008"/>
<keyword evidence="4 15" id="KW-0813">Transport</keyword>
<dbReference type="InterPro" id="IPR027417">
    <property type="entry name" value="P-loop_NTPase"/>
</dbReference>
<dbReference type="InterPro" id="IPR044722">
    <property type="entry name" value="SecA_SF2_C"/>
</dbReference>
<feature type="domain" description="Helicase C-terminal" evidence="19">
    <location>
        <begin position="437"/>
        <end position="621"/>
    </location>
</feature>
<dbReference type="NCBIfam" id="NF009538">
    <property type="entry name" value="PRK12904.1"/>
    <property type="match status" value="1"/>
</dbReference>
<feature type="compositionally biased region" description="Polar residues" evidence="17">
    <location>
        <begin position="829"/>
        <end position="847"/>
    </location>
</feature>
<comment type="function">
    <text evidence="15">Part of the Sec protein translocase complex. Interacts with the SecYEG preprotein conducting channel. Has a central role in coupling the hydrolysis of ATP to the transfer of proteins into and across the cell membrane, serving as an ATP-driven molecular motor driving the stepwise translocation of polypeptide chains across the membrane.</text>
</comment>
<keyword evidence="12 15" id="KW-1278">Translocase</keyword>